<accession>A0A5M3WBE8</accession>
<evidence type="ECO:0000313" key="2">
    <source>
        <dbReference type="Proteomes" id="UP000334990"/>
    </source>
</evidence>
<name>A0A5M3WBE8_9ACTN</name>
<gene>
    <name evidence="1" type="ORF">Acor_84360</name>
</gene>
<evidence type="ECO:0000313" key="1">
    <source>
        <dbReference type="EMBL" id="GES06367.1"/>
    </source>
</evidence>
<dbReference type="AlphaFoldDB" id="A0A5M3WBE8"/>
<organism evidence="1 2">
    <name type="scientific">Acrocarpospora corrugata</name>
    <dbReference type="NCBI Taxonomy" id="35763"/>
    <lineage>
        <taxon>Bacteria</taxon>
        <taxon>Bacillati</taxon>
        <taxon>Actinomycetota</taxon>
        <taxon>Actinomycetes</taxon>
        <taxon>Streptosporangiales</taxon>
        <taxon>Streptosporangiaceae</taxon>
        <taxon>Acrocarpospora</taxon>
    </lineage>
</organism>
<dbReference type="Proteomes" id="UP000334990">
    <property type="component" value="Unassembled WGS sequence"/>
</dbReference>
<sequence length="86" mass="9201">MNLLANVLAVIGAVTTVIYAAEGLLATVSHLIRAGIPVAAALQDLLDAVKRLKIGERITQEEPLAQPTLAPLIADQQEVIMHPDRR</sequence>
<keyword evidence="2" id="KW-1185">Reference proteome</keyword>
<proteinExistence type="predicted"/>
<dbReference type="EMBL" id="BLAD01000156">
    <property type="protein sequence ID" value="GES06367.1"/>
    <property type="molecule type" value="Genomic_DNA"/>
</dbReference>
<comment type="caution">
    <text evidence="1">The sequence shown here is derived from an EMBL/GenBank/DDBJ whole genome shotgun (WGS) entry which is preliminary data.</text>
</comment>
<protein>
    <submittedName>
        <fullName evidence="1">Uncharacterized protein</fullName>
    </submittedName>
</protein>
<reference evidence="1 2" key="1">
    <citation type="submission" date="2019-10" db="EMBL/GenBank/DDBJ databases">
        <title>Whole genome shotgun sequence of Acrocarpospora corrugata NBRC 13972.</title>
        <authorList>
            <person name="Ichikawa N."/>
            <person name="Kimura A."/>
            <person name="Kitahashi Y."/>
            <person name="Komaki H."/>
            <person name="Oguchi A."/>
        </authorList>
    </citation>
    <scope>NUCLEOTIDE SEQUENCE [LARGE SCALE GENOMIC DNA]</scope>
    <source>
        <strain evidence="1 2">NBRC 13972</strain>
    </source>
</reference>